<dbReference type="AlphaFoldDB" id="A6WB63"/>
<dbReference type="NCBIfam" id="NF004513">
    <property type="entry name" value="PRK05854.1"/>
    <property type="match status" value="1"/>
</dbReference>
<dbReference type="PANTHER" id="PTHR24320">
    <property type="entry name" value="RETINOL DEHYDROGENASE"/>
    <property type="match status" value="1"/>
</dbReference>
<dbReference type="InterPro" id="IPR002347">
    <property type="entry name" value="SDR_fam"/>
</dbReference>
<dbReference type="PRINTS" id="PR00081">
    <property type="entry name" value="GDHRDH"/>
</dbReference>
<sequence length="316" mass="33475">MPRTPQLSLPDLSGRRALVTGASDGIGFGIARRLAGAGAEVLLPVRNRTKGEAALARIREQHPTAKVTLHDLDLSSLSSVAALGDELRAEGSPIHLLINNAGVMTPPQRQTTVDGLELQLGTNHLGHVALVAHLLPLLRAGRARVTSQISVAARSGAVHWEDLNWEDSYHGMRAYSSSKIALGLFGLELDRRSRAEGWGITSNLSHPGVAPTSLLAARPELQRERNTPQIAVIRRLSRAGILVGTVDSAQLPALHAATAPQAQGGRLYGPTGPGNLGGGPGEQPLYRPLRDQTEADRVWTVSQALAGVSFTTTARI</sequence>
<proteinExistence type="inferred from homology"/>
<evidence type="ECO:0000313" key="5">
    <source>
        <dbReference type="Proteomes" id="UP000001116"/>
    </source>
</evidence>
<dbReference type="PANTHER" id="PTHR24320:SF148">
    <property type="entry name" value="NAD(P)-BINDING ROSSMANN-FOLD SUPERFAMILY PROTEIN"/>
    <property type="match status" value="1"/>
</dbReference>
<accession>A6WB63</accession>
<dbReference type="HOGENOM" id="CLU_010194_44_2_11"/>
<keyword evidence="5" id="KW-1185">Reference proteome</keyword>
<dbReference type="InterPro" id="IPR036291">
    <property type="entry name" value="NAD(P)-bd_dom_sf"/>
</dbReference>
<evidence type="ECO:0000256" key="2">
    <source>
        <dbReference type="ARBA" id="ARBA00023002"/>
    </source>
</evidence>
<reference evidence="5" key="1">
    <citation type="journal article" date="2008" name="PLoS ONE">
        <title>Survival in nuclear waste, extreme resistance, and potential applications gleaned from the genome sequence of Kineococcus radiotolerans SRS30216.</title>
        <authorList>
            <person name="Bagwell C.E."/>
            <person name="Bhat S."/>
            <person name="Hawkins G.M."/>
            <person name="Smith B.W."/>
            <person name="Biswas T."/>
            <person name="Hoover T.R."/>
            <person name="Saunders E."/>
            <person name="Han C.S."/>
            <person name="Tsodikov O.V."/>
            <person name="Shimkets L.J."/>
        </authorList>
    </citation>
    <scope>NUCLEOTIDE SEQUENCE [LARGE SCALE GENOMIC DNA]</scope>
    <source>
        <strain evidence="5">ATCC BAA-149 / DSM 14245 / SRS30216</strain>
    </source>
</reference>
<feature type="region of interest" description="Disordered" evidence="3">
    <location>
        <begin position="262"/>
        <end position="285"/>
    </location>
</feature>
<dbReference type="EMBL" id="CP000750">
    <property type="protein sequence ID" value="ABS04052.1"/>
    <property type="molecule type" value="Genomic_DNA"/>
</dbReference>
<gene>
    <name evidence="4" type="ordered locus">Krad_2577</name>
</gene>
<evidence type="ECO:0000256" key="1">
    <source>
        <dbReference type="ARBA" id="ARBA00006484"/>
    </source>
</evidence>
<evidence type="ECO:0000313" key="4">
    <source>
        <dbReference type="EMBL" id="ABS04052.1"/>
    </source>
</evidence>
<name>A6WB63_KINRD</name>
<comment type="similarity">
    <text evidence="1">Belongs to the short-chain dehydrogenases/reductases (SDR) family.</text>
</comment>
<organism evidence="4 5">
    <name type="scientific">Kineococcus radiotolerans (strain ATCC BAA-149 / DSM 14245 / SRS30216)</name>
    <dbReference type="NCBI Taxonomy" id="266940"/>
    <lineage>
        <taxon>Bacteria</taxon>
        <taxon>Bacillati</taxon>
        <taxon>Actinomycetota</taxon>
        <taxon>Actinomycetes</taxon>
        <taxon>Kineosporiales</taxon>
        <taxon>Kineosporiaceae</taxon>
        <taxon>Kineococcus</taxon>
    </lineage>
</organism>
<dbReference type="STRING" id="266940.Krad_2577"/>
<dbReference type="SUPFAM" id="SSF51735">
    <property type="entry name" value="NAD(P)-binding Rossmann-fold domains"/>
    <property type="match status" value="1"/>
</dbReference>
<dbReference type="RefSeq" id="WP_012087720.1">
    <property type="nucleotide sequence ID" value="NC_009664.2"/>
</dbReference>
<protein>
    <submittedName>
        <fullName evidence="4">Short-chain dehydrogenase/reductase SDR</fullName>
    </submittedName>
</protein>
<dbReference type="Proteomes" id="UP000001116">
    <property type="component" value="Chromosome"/>
</dbReference>
<dbReference type="OrthoDB" id="4577644at2"/>
<dbReference type="eggNOG" id="COG1028">
    <property type="taxonomic scope" value="Bacteria"/>
</dbReference>
<keyword evidence="2" id="KW-0560">Oxidoreductase</keyword>
<evidence type="ECO:0000256" key="3">
    <source>
        <dbReference type="SAM" id="MobiDB-lite"/>
    </source>
</evidence>
<dbReference type="Gene3D" id="3.40.50.720">
    <property type="entry name" value="NAD(P)-binding Rossmann-like Domain"/>
    <property type="match status" value="1"/>
</dbReference>
<dbReference type="GO" id="GO:0016491">
    <property type="term" value="F:oxidoreductase activity"/>
    <property type="evidence" value="ECO:0007669"/>
    <property type="project" value="UniProtKB-KW"/>
</dbReference>
<feature type="compositionally biased region" description="Gly residues" evidence="3">
    <location>
        <begin position="271"/>
        <end position="281"/>
    </location>
</feature>
<dbReference type="Pfam" id="PF00106">
    <property type="entry name" value="adh_short"/>
    <property type="match status" value="1"/>
</dbReference>
<dbReference type="KEGG" id="kra:Krad_2577"/>